<comment type="caution">
    <text evidence="5">The sequence shown here is derived from an EMBL/GenBank/DDBJ whole genome shotgun (WGS) entry which is preliminary data.</text>
</comment>
<evidence type="ECO:0000313" key="6">
    <source>
        <dbReference type="Proteomes" id="UP000256328"/>
    </source>
</evidence>
<dbReference type="SUPFAM" id="SSF53756">
    <property type="entry name" value="UDP-Glycosyltransferase/glycogen phosphorylase"/>
    <property type="match status" value="1"/>
</dbReference>
<dbReference type="GO" id="GO:0016906">
    <property type="term" value="F:sterol 3-beta-glucosyltransferase activity"/>
    <property type="evidence" value="ECO:0007669"/>
    <property type="project" value="UniProtKB-ARBA"/>
</dbReference>
<dbReference type="FunFam" id="3.40.50.2000:FF:000009">
    <property type="entry name" value="Sterol 3-beta-glucosyltransferase UGT80A2"/>
    <property type="match status" value="1"/>
</dbReference>
<dbReference type="FunFam" id="3.40.50.2000:FF:000100">
    <property type="entry name" value="Glycosyltransferase family 1 protein"/>
    <property type="match status" value="1"/>
</dbReference>
<protein>
    <submittedName>
        <fullName evidence="5">Uncharacterized protein</fullName>
    </submittedName>
</protein>
<dbReference type="Gene3D" id="3.40.50.2000">
    <property type="entry name" value="Glycogen Phosphorylase B"/>
    <property type="match status" value="2"/>
</dbReference>
<dbReference type="Proteomes" id="UP000256328">
    <property type="component" value="Unassembled WGS sequence"/>
</dbReference>
<evidence type="ECO:0000256" key="1">
    <source>
        <dbReference type="ARBA" id="ARBA00022679"/>
    </source>
</evidence>
<evidence type="ECO:0000256" key="2">
    <source>
        <dbReference type="SAM" id="MobiDB-lite"/>
    </source>
</evidence>
<feature type="compositionally biased region" description="Basic and acidic residues" evidence="2">
    <location>
        <begin position="1"/>
        <end position="24"/>
    </location>
</feature>
<dbReference type="OrthoDB" id="5835829at2759"/>
<name>A0A3D8SH88_9HELO</name>
<keyword evidence="6" id="KW-1185">Reference proteome</keyword>
<feature type="region of interest" description="Disordered" evidence="2">
    <location>
        <begin position="1"/>
        <end position="26"/>
    </location>
</feature>
<dbReference type="PANTHER" id="PTHR48050">
    <property type="entry name" value="STEROL 3-BETA-GLUCOSYLTRANSFERASE"/>
    <property type="match status" value="1"/>
</dbReference>
<evidence type="ECO:0000259" key="4">
    <source>
        <dbReference type="Pfam" id="PF06722"/>
    </source>
</evidence>
<accession>A0A3D8SH88</accession>
<dbReference type="InterPro" id="IPR010610">
    <property type="entry name" value="EryCIII-like_C"/>
</dbReference>
<evidence type="ECO:0000313" key="5">
    <source>
        <dbReference type="EMBL" id="RDW85715.1"/>
    </source>
</evidence>
<feature type="domain" description="Erythromycin biosynthesis protein CIII-like C-terminal" evidence="4">
    <location>
        <begin position="404"/>
        <end position="488"/>
    </location>
</feature>
<dbReference type="InterPro" id="IPR050426">
    <property type="entry name" value="Glycosyltransferase_28"/>
</dbReference>
<gene>
    <name evidence="5" type="ORF">BP5796_04040</name>
</gene>
<reference evidence="5 6" key="1">
    <citation type="journal article" date="2018" name="IMA Fungus">
        <title>IMA Genome-F 9: Draft genome sequence of Annulohypoxylon stygium, Aspergillus mulundensis, Berkeleyomyces basicola (syn. Thielaviopsis basicola), Ceratocystis smalleyi, two Cercospora beticola strains, Coleophoma cylindrospora, Fusarium fracticaudum, Phialophora cf. hyalina, and Morchella septimelata.</title>
        <authorList>
            <person name="Wingfield B.D."/>
            <person name="Bills G.F."/>
            <person name="Dong Y."/>
            <person name="Huang W."/>
            <person name="Nel W.J."/>
            <person name="Swalarsk-Parry B.S."/>
            <person name="Vaghefi N."/>
            <person name="Wilken P.M."/>
            <person name="An Z."/>
            <person name="de Beer Z.W."/>
            <person name="De Vos L."/>
            <person name="Chen L."/>
            <person name="Duong T.A."/>
            <person name="Gao Y."/>
            <person name="Hammerbacher A."/>
            <person name="Kikkert J.R."/>
            <person name="Li Y."/>
            <person name="Li H."/>
            <person name="Li K."/>
            <person name="Li Q."/>
            <person name="Liu X."/>
            <person name="Ma X."/>
            <person name="Naidoo K."/>
            <person name="Pethybridge S.J."/>
            <person name="Sun J."/>
            <person name="Steenkamp E.T."/>
            <person name="van der Nest M.A."/>
            <person name="van Wyk S."/>
            <person name="Wingfield M.J."/>
            <person name="Xiong C."/>
            <person name="Yue Q."/>
            <person name="Zhang X."/>
        </authorList>
    </citation>
    <scope>NUCLEOTIDE SEQUENCE [LARGE SCALE GENOMIC DNA]</scope>
    <source>
        <strain evidence="5 6">BP5796</strain>
    </source>
</reference>
<dbReference type="Pfam" id="PF06722">
    <property type="entry name" value="EryCIII-like_C"/>
    <property type="match status" value="1"/>
</dbReference>
<feature type="domain" description="Glycosyltransferase family 28 N-terminal" evidence="3">
    <location>
        <begin position="92"/>
        <end position="240"/>
    </location>
</feature>
<sequence length="800" mass="87339">MRDGKEDREATNRPGGGHHEHMDWDTPPPYEVLVELQGNNMSAQVMDDGRFSMQITGIEQGFTLPPIPAATPESLWKNKPQSAPRSYPELNIVIQVVGSRGDVQPFVALGQELKAAGHRVRLATHDMFASFILESGLEFFPIGGDPAELMAYMVKNPSILPTLETIRAGDVAKKRKMIAQMLDGFWKSCIASDPSTGMPFVAEAIIANPPSFAHVHCAQALSIPVHLMFTMPWSRTRAFPHPLANIQVTKADPSTTNFLSYGLVDTLTWQGLGDVVNHWRRHTLNLESVPPMVGPYLADALEIPFTYCWSPSLVPKPRDWPSYIDVCGFFFRNAPLYTPTPEIDRFLKSGSKPVYIGFGSIVMEDPQKMTQIIVEAIRTCDVRAIMSRGWSKLGFGISDEKILFIDDCPHEWLFKHVAAVVHHGGAGTTACGLANGCPTTIVPFFGDQPFWGNMVAAAAAGPRPIDHKLLSSDALAKAISFCLLPETLYAARKLSLGMKSDSGVKEAVQSFHRNLPVSNMICELLPKKAATWVWSKRKQTVKLSHRAAAALVECGHIDVKDLALIKTKPIYIDVRRWDPFTATTSAAVNSIGNMGSALSDVVQTPIREYRKAQTLSCSESGTSNTAKAVGKATSASLGKFGSSLIKTSIDLPLAFADGFRDVPRIYGQKVRDHGPISDWKTGGVVGGKALAYGMYDGYAGLFKDPYKGAKKEGAAGFAKGVATGVAGFMTKNANAIVGFVAYPALGLYRSFEGRELTEAQAMILMAQKEYGSYLAHTESVDKEEVAELVETFEDRRLFQS</sequence>
<dbReference type="PANTHER" id="PTHR48050:SF27">
    <property type="entry name" value="GLUCOSYLTRANSFERASE, PUTATIVE (AFU_ORTHOLOGUE AFUA_7G04880)-RELATED"/>
    <property type="match status" value="1"/>
</dbReference>
<organism evidence="5 6">
    <name type="scientific">Coleophoma crateriformis</name>
    <dbReference type="NCBI Taxonomy" id="565419"/>
    <lineage>
        <taxon>Eukaryota</taxon>
        <taxon>Fungi</taxon>
        <taxon>Dikarya</taxon>
        <taxon>Ascomycota</taxon>
        <taxon>Pezizomycotina</taxon>
        <taxon>Leotiomycetes</taxon>
        <taxon>Helotiales</taxon>
        <taxon>Dermateaceae</taxon>
        <taxon>Coleophoma</taxon>
    </lineage>
</organism>
<dbReference type="Pfam" id="PF03033">
    <property type="entry name" value="Glyco_transf_28"/>
    <property type="match status" value="1"/>
</dbReference>
<proteinExistence type="predicted"/>
<dbReference type="AlphaFoldDB" id="A0A3D8SH88"/>
<dbReference type="CDD" id="cd03784">
    <property type="entry name" value="GT1_Gtf-like"/>
    <property type="match status" value="1"/>
</dbReference>
<keyword evidence="1" id="KW-0808">Transferase</keyword>
<dbReference type="GO" id="GO:0005975">
    <property type="term" value="P:carbohydrate metabolic process"/>
    <property type="evidence" value="ECO:0007669"/>
    <property type="project" value="InterPro"/>
</dbReference>
<dbReference type="EMBL" id="PDLN01000005">
    <property type="protein sequence ID" value="RDW85715.1"/>
    <property type="molecule type" value="Genomic_DNA"/>
</dbReference>
<dbReference type="InterPro" id="IPR004276">
    <property type="entry name" value="GlycoTrans_28_N"/>
</dbReference>
<evidence type="ECO:0000259" key="3">
    <source>
        <dbReference type="Pfam" id="PF03033"/>
    </source>
</evidence>
<dbReference type="InterPro" id="IPR002213">
    <property type="entry name" value="UDP_glucos_trans"/>
</dbReference>